<feature type="region of interest" description="Disordered" evidence="1">
    <location>
        <begin position="178"/>
        <end position="205"/>
    </location>
</feature>
<sequence length="487" mass="53384">MSTVGVAPGPNYYAVIRLDPISMVMDLGLDDPVTLAEAKQMVTKRYLVYLHWPFELFMPDMRWCRYDAEIIGTTLRPPDEGSGITSDMVIPIAPNKNYTGERRPVHPHPSFPFSNCYHWFRNHIKIRIRTREGGFDHDGGFMLPGAEHLALSHGFSQDRKRLAAFRVAKEELSAAATPAMTVPAEGGSSAKPAPKRQDSMNSARSALGALAEGEPSIRPDVLAETYLRLVTARGLKTSDPPSETDSELNADGSDMVTSASTMSSLAGLDLFGWDPDPSTALIPLVDAWLDVGQYLSEDEIPNPLELREEVEKIKSIIKQGLVRLASSQKTESQIKEEHPVISTDSDLTIEPENYWPEGHPSSMTELDALFKHIQRLNSPAASARSASTSSVRTPLPGSPELRPHAVPRIVSSDIDDVNGQRTISSSIGTSPAHLTRSPKIRPTDPSMRISDAPPSAYRGSRPSDAILQPSRAYRRAARALLLQSHCK</sequence>
<keyword evidence="3" id="KW-1185">Reference proteome</keyword>
<evidence type="ECO:0000313" key="3">
    <source>
        <dbReference type="Proteomes" id="UP000308197"/>
    </source>
</evidence>
<feature type="region of interest" description="Disordered" evidence="1">
    <location>
        <begin position="380"/>
        <end position="469"/>
    </location>
</feature>
<name>A0A5C3PFI6_9APHY</name>
<evidence type="ECO:0000313" key="2">
    <source>
        <dbReference type="EMBL" id="TFK88051.1"/>
    </source>
</evidence>
<feature type="compositionally biased region" description="Polar residues" evidence="1">
    <location>
        <begin position="419"/>
        <end position="429"/>
    </location>
</feature>
<feature type="region of interest" description="Disordered" evidence="1">
    <location>
        <begin position="234"/>
        <end position="254"/>
    </location>
</feature>
<dbReference type="InParanoid" id="A0A5C3PFI6"/>
<reference evidence="2 3" key="1">
    <citation type="journal article" date="2019" name="Nat. Ecol. Evol.">
        <title>Megaphylogeny resolves global patterns of mushroom evolution.</title>
        <authorList>
            <person name="Varga T."/>
            <person name="Krizsan K."/>
            <person name="Foldi C."/>
            <person name="Dima B."/>
            <person name="Sanchez-Garcia M."/>
            <person name="Sanchez-Ramirez S."/>
            <person name="Szollosi G.J."/>
            <person name="Szarkandi J.G."/>
            <person name="Papp V."/>
            <person name="Albert L."/>
            <person name="Andreopoulos W."/>
            <person name="Angelini C."/>
            <person name="Antonin V."/>
            <person name="Barry K.W."/>
            <person name="Bougher N.L."/>
            <person name="Buchanan P."/>
            <person name="Buyck B."/>
            <person name="Bense V."/>
            <person name="Catcheside P."/>
            <person name="Chovatia M."/>
            <person name="Cooper J."/>
            <person name="Damon W."/>
            <person name="Desjardin D."/>
            <person name="Finy P."/>
            <person name="Geml J."/>
            <person name="Haridas S."/>
            <person name="Hughes K."/>
            <person name="Justo A."/>
            <person name="Karasinski D."/>
            <person name="Kautmanova I."/>
            <person name="Kiss B."/>
            <person name="Kocsube S."/>
            <person name="Kotiranta H."/>
            <person name="LaButti K.M."/>
            <person name="Lechner B.E."/>
            <person name="Liimatainen K."/>
            <person name="Lipzen A."/>
            <person name="Lukacs Z."/>
            <person name="Mihaltcheva S."/>
            <person name="Morgado L.N."/>
            <person name="Niskanen T."/>
            <person name="Noordeloos M.E."/>
            <person name="Ohm R.A."/>
            <person name="Ortiz-Santana B."/>
            <person name="Ovrebo C."/>
            <person name="Racz N."/>
            <person name="Riley R."/>
            <person name="Savchenko A."/>
            <person name="Shiryaev A."/>
            <person name="Soop K."/>
            <person name="Spirin V."/>
            <person name="Szebenyi C."/>
            <person name="Tomsovsky M."/>
            <person name="Tulloss R.E."/>
            <person name="Uehling J."/>
            <person name="Grigoriev I.V."/>
            <person name="Vagvolgyi C."/>
            <person name="Papp T."/>
            <person name="Martin F.M."/>
            <person name="Miettinen O."/>
            <person name="Hibbett D.S."/>
            <person name="Nagy L.G."/>
        </authorList>
    </citation>
    <scope>NUCLEOTIDE SEQUENCE [LARGE SCALE GENOMIC DNA]</scope>
    <source>
        <strain evidence="2 3">HHB13444</strain>
    </source>
</reference>
<proteinExistence type="predicted"/>
<evidence type="ECO:0000256" key="1">
    <source>
        <dbReference type="SAM" id="MobiDB-lite"/>
    </source>
</evidence>
<organism evidence="2 3">
    <name type="scientific">Polyporus arcularius HHB13444</name>
    <dbReference type="NCBI Taxonomy" id="1314778"/>
    <lineage>
        <taxon>Eukaryota</taxon>
        <taxon>Fungi</taxon>
        <taxon>Dikarya</taxon>
        <taxon>Basidiomycota</taxon>
        <taxon>Agaricomycotina</taxon>
        <taxon>Agaricomycetes</taxon>
        <taxon>Polyporales</taxon>
        <taxon>Polyporaceae</taxon>
        <taxon>Polyporus</taxon>
    </lineage>
</organism>
<dbReference type="AlphaFoldDB" id="A0A5C3PFI6"/>
<feature type="compositionally biased region" description="Low complexity" evidence="1">
    <location>
        <begin position="380"/>
        <end position="394"/>
    </location>
</feature>
<accession>A0A5C3PFI6</accession>
<protein>
    <submittedName>
        <fullName evidence="2">Uncharacterized protein</fullName>
    </submittedName>
</protein>
<gene>
    <name evidence="2" type="ORF">K466DRAFT_88662</name>
</gene>
<dbReference type="Proteomes" id="UP000308197">
    <property type="component" value="Unassembled WGS sequence"/>
</dbReference>
<dbReference type="STRING" id="1314778.A0A5C3PFI6"/>
<dbReference type="EMBL" id="ML211128">
    <property type="protein sequence ID" value="TFK88051.1"/>
    <property type="molecule type" value="Genomic_DNA"/>
</dbReference>